<dbReference type="AlphaFoldDB" id="A0A0C3HF26"/>
<dbReference type="STRING" id="913774.A0A0C3HF26"/>
<evidence type="ECO:0000313" key="1">
    <source>
        <dbReference type="EMBL" id="KIN01735.1"/>
    </source>
</evidence>
<keyword evidence="2" id="KW-1185">Reference proteome</keyword>
<accession>A0A0C3HF26</accession>
<protein>
    <recommendedName>
        <fullName evidence="3">Transglycosylase SLT domain-containing protein</fullName>
    </recommendedName>
</protein>
<proteinExistence type="predicted"/>
<dbReference type="HOGENOM" id="CLU_058267_1_0_1"/>
<reference evidence="2" key="2">
    <citation type="submission" date="2015-01" db="EMBL/GenBank/DDBJ databases">
        <title>Evolutionary Origins and Diversification of the Mycorrhizal Mutualists.</title>
        <authorList>
            <consortium name="DOE Joint Genome Institute"/>
            <consortium name="Mycorrhizal Genomics Consortium"/>
            <person name="Kohler A."/>
            <person name="Kuo A."/>
            <person name="Nagy L.G."/>
            <person name="Floudas D."/>
            <person name="Copeland A."/>
            <person name="Barry K.W."/>
            <person name="Cichocki N."/>
            <person name="Veneault-Fourrey C."/>
            <person name="LaButti K."/>
            <person name="Lindquist E.A."/>
            <person name="Lipzen A."/>
            <person name="Lundell T."/>
            <person name="Morin E."/>
            <person name="Murat C."/>
            <person name="Riley R."/>
            <person name="Ohm R."/>
            <person name="Sun H."/>
            <person name="Tunlid A."/>
            <person name="Henrissat B."/>
            <person name="Grigoriev I.V."/>
            <person name="Hibbett D.S."/>
            <person name="Martin F."/>
        </authorList>
    </citation>
    <scope>NUCLEOTIDE SEQUENCE [LARGE SCALE GENOMIC DNA]</scope>
    <source>
        <strain evidence="2">Zn</strain>
    </source>
</reference>
<dbReference type="InParanoid" id="A0A0C3HF26"/>
<dbReference type="EMBL" id="KN832875">
    <property type="protein sequence ID" value="KIN01735.1"/>
    <property type="molecule type" value="Genomic_DNA"/>
</dbReference>
<reference evidence="1 2" key="1">
    <citation type="submission" date="2014-04" db="EMBL/GenBank/DDBJ databases">
        <authorList>
            <consortium name="DOE Joint Genome Institute"/>
            <person name="Kuo A."/>
            <person name="Martino E."/>
            <person name="Perotto S."/>
            <person name="Kohler A."/>
            <person name="Nagy L.G."/>
            <person name="Floudas D."/>
            <person name="Copeland A."/>
            <person name="Barry K.W."/>
            <person name="Cichocki N."/>
            <person name="Veneault-Fourrey C."/>
            <person name="LaButti K."/>
            <person name="Lindquist E.A."/>
            <person name="Lipzen A."/>
            <person name="Lundell T."/>
            <person name="Morin E."/>
            <person name="Murat C."/>
            <person name="Sun H."/>
            <person name="Tunlid A."/>
            <person name="Henrissat B."/>
            <person name="Grigoriev I.V."/>
            <person name="Hibbett D.S."/>
            <person name="Martin F."/>
            <person name="Nordberg H.P."/>
            <person name="Cantor M.N."/>
            <person name="Hua S.X."/>
        </authorList>
    </citation>
    <scope>NUCLEOTIDE SEQUENCE [LARGE SCALE GENOMIC DNA]</scope>
    <source>
        <strain evidence="1 2">Zn</strain>
    </source>
</reference>
<evidence type="ECO:0000313" key="2">
    <source>
        <dbReference type="Proteomes" id="UP000054321"/>
    </source>
</evidence>
<dbReference type="Proteomes" id="UP000054321">
    <property type="component" value="Unassembled WGS sequence"/>
</dbReference>
<gene>
    <name evidence="1" type="ORF">OIDMADRAFT_122110</name>
</gene>
<organism evidence="1 2">
    <name type="scientific">Oidiodendron maius (strain Zn)</name>
    <dbReference type="NCBI Taxonomy" id="913774"/>
    <lineage>
        <taxon>Eukaryota</taxon>
        <taxon>Fungi</taxon>
        <taxon>Dikarya</taxon>
        <taxon>Ascomycota</taxon>
        <taxon>Pezizomycotina</taxon>
        <taxon>Leotiomycetes</taxon>
        <taxon>Leotiomycetes incertae sedis</taxon>
        <taxon>Myxotrichaceae</taxon>
        <taxon>Oidiodendron</taxon>
    </lineage>
</organism>
<dbReference type="OrthoDB" id="1193027at2759"/>
<sequence length="191" mass="20730">MISNDLNHRKKLNYGVMMNSCSNNNWGVPDNSPQETDQIFQSIDVISRATLLDRRFILAILLQETKGCVRVHTTFSADGVRNQGLMQSHNGKSTCNSGTWGAPKDLLEPCPEAKILGMIYEGVVGASEDPDDVSLLKMITRSALGSVGDLYRAARMYNSGPEASLWNLEDGGAANGSYASDVANRMTGWVG</sequence>
<name>A0A0C3HF26_OIDMZ</name>
<evidence type="ECO:0008006" key="3">
    <source>
        <dbReference type="Google" id="ProtNLM"/>
    </source>
</evidence>